<evidence type="ECO:0000256" key="15">
    <source>
        <dbReference type="SAM" id="MobiDB-lite"/>
    </source>
</evidence>
<dbReference type="Ensembl" id="ENSOANT00000069508.1">
    <property type="protein sequence ID" value="ENSOANP00000045956.1"/>
    <property type="gene ID" value="ENSOANG00000037426.1"/>
</dbReference>
<evidence type="ECO:0000256" key="3">
    <source>
        <dbReference type="ARBA" id="ARBA00022737"/>
    </source>
</evidence>
<name>A0A6I8NYR8_ORNAN</name>
<feature type="DNA-binding region" description="HMG box" evidence="14">
    <location>
        <begin position="163"/>
        <end position="227"/>
    </location>
</feature>
<evidence type="ECO:0000313" key="17">
    <source>
        <dbReference type="Ensembl" id="ENSOANP00000045956.1"/>
    </source>
</evidence>
<dbReference type="PANTHER" id="PTHR48112:SF36">
    <property type="entry name" value="TRANSCRIPTION FACTOR A, MITOCHONDRIAL"/>
    <property type="match status" value="1"/>
</dbReference>
<dbReference type="OMA" id="KLTAMEP"/>
<dbReference type="GO" id="GO:0003677">
    <property type="term" value="F:DNA binding"/>
    <property type="evidence" value="ECO:0007669"/>
    <property type="project" value="UniProtKB-UniRule"/>
</dbReference>
<dbReference type="Pfam" id="PF00505">
    <property type="entry name" value="HMG_box"/>
    <property type="match status" value="1"/>
</dbReference>
<dbReference type="GO" id="GO:0005634">
    <property type="term" value="C:nucleus"/>
    <property type="evidence" value="ECO:0007669"/>
    <property type="project" value="UniProtKB-UniRule"/>
</dbReference>
<organism evidence="17 18">
    <name type="scientific">Ornithorhynchus anatinus</name>
    <name type="common">Duckbill platypus</name>
    <dbReference type="NCBI Taxonomy" id="9258"/>
    <lineage>
        <taxon>Eukaryota</taxon>
        <taxon>Metazoa</taxon>
        <taxon>Chordata</taxon>
        <taxon>Craniata</taxon>
        <taxon>Vertebrata</taxon>
        <taxon>Euteleostomi</taxon>
        <taxon>Mammalia</taxon>
        <taxon>Monotremata</taxon>
        <taxon>Ornithorhynchidae</taxon>
        <taxon>Ornithorhynchus</taxon>
    </lineage>
</organism>
<keyword evidence="14" id="KW-0539">Nucleus</keyword>
<evidence type="ECO:0000256" key="9">
    <source>
        <dbReference type="ARBA" id="ARBA00023163"/>
    </source>
</evidence>
<evidence type="ECO:0000256" key="7">
    <source>
        <dbReference type="ARBA" id="ARBA00023128"/>
    </source>
</evidence>
<dbReference type="CDD" id="cd21987">
    <property type="entry name" value="HMG-box_TFAM_rpt2"/>
    <property type="match status" value="1"/>
</dbReference>
<dbReference type="GeneID" id="100076559"/>
<dbReference type="PANTHER" id="PTHR48112">
    <property type="entry name" value="HIGH MOBILITY GROUP PROTEIN DSP1"/>
    <property type="match status" value="1"/>
</dbReference>
<sequence length="264" mass="30108">MAAAVATTTTRVRGTWKALTALGRTGPFFGRGGERPNAQGASAVCAAARWFSEETTLSHRPKQPLSAYLRFVVQRQSMYKQQNPEIKMTEVIKKIAQAWRELPAAEKKVYEEAANEDWMAYKEELAKFKATSVPLQKVPLKTHSKELKSKSERKKELRRLGRPKRPHSAYNIFVVERLQETAGNLLKDKIKILSEAWNNLPSSQKQAYIQLAEDDKIRYENEMRSWESQMVDVGREDLLRSKSRRRKTESENQGGAQSGVGKEI</sequence>
<keyword evidence="9" id="KW-0804">Transcription</keyword>
<feature type="domain" description="HMG box" evidence="16">
    <location>
        <begin position="61"/>
        <end position="129"/>
    </location>
</feature>
<evidence type="ECO:0000256" key="5">
    <source>
        <dbReference type="ARBA" id="ARBA00023015"/>
    </source>
</evidence>
<evidence type="ECO:0000256" key="11">
    <source>
        <dbReference type="ARBA" id="ARBA00040582"/>
    </source>
</evidence>
<keyword evidence="7" id="KW-0496">Mitochondrion</keyword>
<reference evidence="17" key="3">
    <citation type="submission" date="2025-09" db="UniProtKB">
        <authorList>
            <consortium name="Ensembl"/>
        </authorList>
    </citation>
    <scope>IDENTIFICATION</scope>
    <source>
        <strain evidence="17">Glennie</strain>
    </source>
</reference>
<dbReference type="GO" id="GO:0034246">
    <property type="term" value="F:mitochondrial transcription factor activity"/>
    <property type="evidence" value="ECO:0000318"/>
    <property type="project" value="GO_Central"/>
</dbReference>
<evidence type="ECO:0000256" key="2">
    <source>
        <dbReference type="ARBA" id="ARBA00022553"/>
    </source>
</evidence>
<dbReference type="InterPro" id="IPR036910">
    <property type="entry name" value="HMG_box_dom_sf"/>
</dbReference>
<gene>
    <name evidence="17" type="primary">LOC100076559</name>
</gene>
<evidence type="ECO:0000259" key="16">
    <source>
        <dbReference type="PROSITE" id="PS50118"/>
    </source>
</evidence>
<evidence type="ECO:0000256" key="1">
    <source>
        <dbReference type="ARBA" id="ARBA00004436"/>
    </source>
</evidence>
<evidence type="ECO:0000256" key="10">
    <source>
        <dbReference type="ARBA" id="ARBA00023271"/>
    </source>
</evidence>
<keyword evidence="18" id="KW-1185">Reference proteome</keyword>
<proteinExistence type="predicted"/>
<evidence type="ECO:0000256" key="8">
    <source>
        <dbReference type="ARBA" id="ARBA00023159"/>
    </source>
</evidence>
<dbReference type="GeneTree" id="ENSGT00440000039001"/>
<dbReference type="FunFam" id="1.10.30.10:FF:000043">
    <property type="entry name" value="Transcription factor A, mitochondrial"/>
    <property type="match status" value="1"/>
</dbReference>
<comment type="subcellular location">
    <subcellularLocation>
        <location evidence="1">Mitochondrion matrix</location>
        <location evidence="1">Mitochondrion nucleoid</location>
    </subcellularLocation>
</comment>
<dbReference type="Gene3D" id="1.10.30.10">
    <property type="entry name" value="High mobility group box domain"/>
    <property type="match status" value="2"/>
</dbReference>
<reference evidence="17" key="2">
    <citation type="submission" date="2025-08" db="UniProtKB">
        <authorList>
            <consortium name="Ensembl"/>
        </authorList>
    </citation>
    <scope>IDENTIFICATION</scope>
    <source>
        <strain evidence="17">Glennie</strain>
    </source>
</reference>
<dbReference type="Pfam" id="PF09011">
    <property type="entry name" value="HMG_box_2"/>
    <property type="match status" value="1"/>
</dbReference>
<dbReference type="OrthoDB" id="5550281at2759"/>
<feature type="compositionally biased region" description="Basic and acidic residues" evidence="15">
    <location>
        <begin position="144"/>
        <end position="159"/>
    </location>
</feature>
<feature type="domain" description="HMG box" evidence="16">
    <location>
        <begin position="163"/>
        <end position="227"/>
    </location>
</feature>
<dbReference type="InParanoid" id="A0A6I8NYR8"/>
<dbReference type="FunCoup" id="A0A6I8NYR8">
    <property type="interactions" value="3242"/>
</dbReference>
<dbReference type="InterPro" id="IPR050342">
    <property type="entry name" value="HMGB"/>
</dbReference>
<keyword evidence="5" id="KW-0805">Transcription regulation</keyword>
<keyword evidence="2" id="KW-0597">Phosphoprotein</keyword>
<feature type="DNA-binding region" description="HMG box" evidence="14">
    <location>
        <begin position="61"/>
        <end position="129"/>
    </location>
</feature>
<reference evidence="17 18" key="1">
    <citation type="journal article" date="2008" name="Nature">
        <title>Genome analysis of the platypus reveals unique signatures of evolution.</title>
        <authorList>
            <person name="Warren W.C."/>
            <person name="Hillier L.W."/>
            <person name="Marshall Graves J.A."/>
            <person name="Birney E."/>
            <person name="Ponting C.P."/>
            <person name="Grutzner F."/>
            <person name="Belov K."/>
            <person name="Miller W."/>
            <person name="Clarke L."/>
            <person name="Chinwalla A.T."/>
            <person name="Yang S.P."/>
            <person name="Heger A."/>
            <person name="Locke D.P."/>
            <person name="Miethke P."/>
            <person name="Waters P.D."/>
            <person name="Veyrunes F."/>
            <person name="Fulton L."/>
            <person name="Fulton B."/>
            <person name="Graves T."/>
            <person name="Wallis J."/>
            <person name="Puente X.S."/>
            <person name="Lopez-Otin C."/>
            <person name="Ordonez G.R."/>
            <person name="Eichler E.E."/>
            <person name="Chen L."/>
            <person name="Cheng Z."/>
            <person name="Deakin J.E."/>
            <person name="Alsop A."/>
            <person name="Thompson K."/>
            <person name="Kirby P."/>
            <person name="Papenfuss A.T."/>
            <person name="Wakefield M.J."/>
            <person name="Olender T."/>
            <person name="Lancet D."/>
            <person name="Huttley G.A."/>
            <person name="Smit A.F."/>
            <person name="Pask A."/>
            <person name="Temple-Smith P."/>
            <person name="Batzer M.A."/>
            <person name="Walker J.A."/>
            <person name="Konkel M.K."/>
            <person name="Harris R.S."/>
            <person name="Whittington C.M."/>
            <person name="Wong E.S."/>
            <person name="Gemmell N.J."/>
            <person name="Buschiazzo E."/>
            <person name="Vargas Jentzsch I.M."/>
            <person name="Merkel A."/>
            <person name="Schmitz J."/>
            <person name="Zemann A."/>
            <person name="Churakov G."/>
            <person name="Kriegs J.O."/>
            <person name="Brosius J."/>
            <person name="Murchison E.P."/>
            <person name="Sachidanandam R."/>
            <person name="Smith C."/>
            <person name="Hannon G.J."/>
            <person name="Tsend-Ayush E."/>
            <person name="McMillan D."/>
            <person name="Attenborough R."/>
            <person name="Rens W."/>
            <person name="Ferguson-Smith M."/>
            <person name="Lefevre C.M."/>
            <person name="Sharp J.A."/>
            <person name="Nicholas K.R."/>
            <person name="Ray D.A."/>
            <person name="Kube M."/>
            <person name="Reinhardt R."/>
            <person name="Pringle T.H."/>
            <person name="Taylor J."/>
            <person name="Jones R.C."/>
            <person name="Nixon B."/>
            <person name="Dacheux J.L."/>
            <person name="Niwa H."/>
            <person name="Sekita Y."/>
            <person name="Huang X."/>
            <person name="Stark A."/>
            <person name="Kheradpour P."/>
            <person name="Kellis M."/>
            <person name="Flicek P."/>
            <person name="Chen Y."/>
            <person name="Webber C."/>
            <person name="Hardison R."/>
            <person name="Nelson J."/>
            <person name="Hallsworth-Pepin K."/>
            <person name="Delehaunty K."/>
            <person name="Markovic C."/>
            <person name="Minx P."/>
            <person name="Feng Y."/>
            <person name="Kremitzki C."/>
            <person name="Mitreva M."/>
            <person name="Glasscock J."/>
            <person name="Wylie T."/>
            <person name="Wohldmann P."/>
            <person name="Thiru P."/>
            <person name="Nhan M.N."/>
            <person name="Pohl C.S."/>
            <person name="Smith S.M."/>
            <person name="Hou S."/>
            <person name="Nefedov M."/>
            <person name="de Jong P.J."/>
            <person name="Renfree M.B."/>
            <person name="Mardis E.R."/>
            <person name="Wilson R.K."/>
        </authorList>
    </citation>
    <scope>NUCLEOTIDE SEQUENCE [LARGE SCALE GENOMIC DNA]</scope>
    <source>
        <strain evidence="17 18">Glennie</strain>
    </source>
</reference>
<dbReference type="RefSeq" id="XP_007665332.2">
    <property type="nucleotide sequence ID" value="XM_007667142.3"/>
</dbReference>
<comment type="function">
    <text evidence="12">Binds to the mitochondrial light strand promoter and functions in mitochondrial transcription regulation. Component of the mitochondrial transcription initiation complex, composed at least of TFB2M, TFAM and POLRMT that is required for basal transcription of mitochondrial DNA. In this complex, TFAM recruits POLRMT to a specific promoter whereas TFB2M induces structural changes in POLRMT to enable promoter opening and trapping of the DNA non-template strand. Required for accurate and efficient promoter recognition by the mitochondrial RNA polymerase. Promotes transcription initiation from the HSP1 and the light strand promoter by binding immediately upstream of transcriptional start sites. Is able to unwind DNA. Bends the mitochondrial light strand promoter DNA into a U-turn shape via its HMG boxes. Required for maintenance of normal levels of mitochondrial DNA. May play a role in organizing and compacting mitochondrial DNA.</text>
</comment>
<accession>A0A6I8NYR8</accession>
<dbReference type="GO" id="GO:0006391">
    <property type="term" value="P:transcription initiation at mitochondrial promoter"/>
    <property type="evidence" value="ECO:0000318"/>
    <property type="project" value="GO_Central"/>
</dbReference>
<keyword evidence="6 14" id="KW-0238">DNA-binding</keyword>
<evidence type="ECO:0000256" key="6">
    <source>
        <dbReference type="ARBA" id="ARBA00023125"/>
    </source>
</evidence>
<dbReference type="AlphaFoldDB" id="A0A6I8NYR8"/>
<evidence type="ECO:0000313" key="18">
    <source>
        <dbReference type="Proteomes" id="UP000002279"/>
    </source>
</evidence>
<evidence type="ECO:0000256" key="12">
    <source>
        <dbReference type="ARBA" id="ARBA00045216"/>
    </source>
</evidence>
<dbReference type="GO" id="GO:0042645">
    <property type="term" value="C:mitochondrial nucleoid"/>
    <property type="evidence" value="ECO:0000318"/>
    <property type="project" value="GO_Central"/>
</dbReference>
<keyword evidence="3" id="KW-0677">Repeat</keyword>
<keyword evidence="8" id="KW-0010">Activator</keyword>
<evidence type="ECO:0000256" key="14">
    <source>
        <dbReference type="PROSITE-ProRule" id="PRU00267"/>
    </source>
</evidence>
<evidence type="ECO:0000256" key="13">
    <source>
        <dbReference type="ARBA" id="ARBA00046467"/>
    </source>
</evidence>
<feature type="region of interest" description="Disordered" evidence="15">
    <location>
        <begin position="144"/>
        <end position="163"/>
    </location>
</feature>
<dbReference type="KEGG" id="oaa:100076559"/>
<dbReference type="SMART" id="SM00398">
    <property type="entry name" value="HMG"/>
    <property type="match status" value="2"/>
</dbReference>
<keyword evidence="4" id="KW-0809">Transit peptide</keyword>
<dbReference type="InterPro" id="IPR009071">
    <property type="entry name" value="HMG_box_dom"/>
</dbReference>
<protein>
    <recommendedName>
        <fullName evidence="11">Transcription factor A, mitochondrial</fullName>
    </recommendedName>
</protein>
<keyword evidence="10" id="KW-1135">Mitochondrion nucleoid</keyword>
<evidence type="ECO:0000256" key="4">
    <source>
        <dbReference type="ARBA" id="ARBA00022946"/>
    </source>
</evidence>
<dbReference type="Proteomes" id="UP000002279">
    <property type="component" value="Chromosome 3"/>
</dbReference>
<comment type="subunit">
    <text evidence="13">Monomer; binds DNA as a monomer. Homodimer. Component of the mitochondrial transcription initiation complex, composed at least of TFB2M, TFAM and POLRMT. In this complex TFAM recruits POLRMT to the promoter whereas TFB2M induces structural changes in POLRMT to enable promoter opening and trapping of the DNA non-template strand. Upon metabolic stress, forms a complex composed of FOXO3, SIRT3, TFAM and POLRMT. Interacts with TFB1M and TFB2M. Interacts with CLPX; this enhances DNA-binding.</text>
</comment>
<feature type="region of interest" description="Disordered" evidence="15">
    <location>
        <begin position="237"/>
        <end position="264"/>
    </location>
</feature>
<dbReference type="PROSITE" id="PS50118">
    <property type="entry name" value="HMG_BOX_2"/>
    <property type="match status" value="2"/>
</dbReference>
<dbReference type="SUPFAM" id="SSF47095">
    <property type="entry name" value="HMG-box"/>
    <property type="match status" value="2"/>
</dbReference>
<dbReference type="Bgee" id="ENSOANG00000037426">
    <property type="expression patterns" value="Expressed in ovary and 8 other cell types or tissues"/>
</dbReference>